<proteinExistence type="predicted"/>
<dbReference type="EnsemblPlants" id="ONIVA05G12960.1">
    <property type="protein sequence ID" value="ONIVA05G12960.1"/>
    <property type="gene ID" value="ONIVA05G12960"/>
</dbReference>
<evidence type="ECO:0000313" key="3">
    <source>
        <dbReference type="Proteomes" id="UP000006591"/>
    </source>
</evidence>
<name>A0A0E0HCY6_ORYNI</name>
<sequence>MAYISSLIPSIADQLAPPYRSASLLLTTACRRFPAASARRPSRPAGHSTQRRLPPKPVAIASGHRRLPTPTPGDYSAVHDLSQPPIVRGHIAARSLITISPSRRLTISRSPRRFLQIRAKSCSPSSAPPSGPRSYVANLQPSIAREDRAGAEVGRRGAHAGRPVRHCHWAPTSRFRADCRYSSGLAEPKQ</sequence>
<evidence type="ECO:0000313" key="2">
    <source>
        <dbReference type="EnsemblPlants" id="ONIVA05G12960.1"/>
    </source>
</evidence>
<dbReference type="HOGENOM" id="CLU_112214_0_0_1"/>
<reference evidence="2" key="1">
    <citation type="submission" date="2015-04" db="UniProtKB">
        <authorList>
            <consortium name="EnsemblPlants"/>
        </authorList>
    </citation>
    <scope>IDENTIFICATION</scope>
    <source>
        <strain evidence="2">SL10</strain>
    </source>
</reference>
<organism evidence="2">
    <name type="scientific">Oryza nivara</name>
    <name type="common">Indian wild rice</name>
    <name type="synonym">Oryza sativa f. spontanea</name>
    <dbReference type="NCBI Taxonomy" id="4536"/>
    <lineage>
        <taxon>Eukaryota</taxon>
        <taxon>Viridiplantae</taxon>
        <taxon>Streptophyta</taxon>
        <taxon>Embryophyta</taxon>
        <taxon>Tracheophyta</taxon>
        <taxon>Spermatophyta</taxon>
        <taxon>Magnoliopsida</taxon>
        <taxon>Liliopsida</taxon>
        <taxon>Poales</taxon>
        <taxon>Poaceae</taxon>
        <taxon>BOP clade</taxon>
        <taxon>Oryzoideae</taxon>
        <taxon>Oryzeae</taxon>
        <taxon>Oryzinae</taxon>
        <taxon>Oryza</taxon>
    </lineage>
</organism>
<feature type="compositionally biased region" description="Low complexity" evidence="1">
    <location>
        <begin position="35"/>
        <end position="45"/>
    </location>
</feature>
<feature type="region of interest" description="Disordered" evidence="1">
    <location>
        <begin position="35"/>
        <end position="72"/>
    </location>
</feature>
<keyword evidence="3" id="KW-1185">Reference proteome</keyword>
<dbReference type="Proteomes" id="UP000006591">
    <property type="component" value="Chromosome 5"/>
</dbReference>
<protein>
    <submittedName>
        <fullName evidence="2">Uncharacterized protein</fullName>
    </submittedName>
</protein>
<accession>A0A0E0HCY6</accession>
<dbReference type="OMA" id="CHWAPTS"/>
<reference evidence="2" key="2">
    <citation type="submission" date="2018-04" db="EMBL/GenBank/DDBJ databases">
        <title>OnivRS2 (Oryza nivara Reference Sequence Version 2).</title>
        <authorList>
            <person name="Zhang J."/>
            <person name="Kudrna D."/>
            <person name="Lee S."/>
            <person name="Talag J."/>
            <person name="Rajasekar S."/>
            <person name="Welchert J."/>
            <person name="Hsing Y.-I."/>
            <person name="Wing R.A."/>
        </authorList>
    </citation>
    <scope>NUCLEOTIDE SEQUENCE [LARGE SCALE GENOMIC DNA]</scope>
    <source>
        <strain evidence="2">SL10</strain>
    </source>
</reference>
<dbReference type="Gramene" id="ONIVA05G12960.1">
    <property type="protein sequence ID" value="ONIVA05G12960.1"/>
    <property type="gene ID" value="ONIVA05G12960"/>
</dbReference>
<dbReference type="AlphaFoldDB" id="A0A0E0HCY6"/>
<evidence type="ECO:0000256" key="1">
    <source>
        <dbReference type="SAM" id="MobiDB-lite"/>
    </source>
</evidence>